<protein>
    <recommendedName>
        <fullName evidence="1">TNase-like domain-containing protein</fullName>
    </recommendedName>
</protein>
<dbReference type="AlphaFoldDB" id="A0A7C9RKS5"/>
<dbReference type="SUPFAM" id="SSF50199">
    <property type="entry name" value="Staphylococcal nuclease"/>
    <property type="match status" value="1"/>
</dbReference>
<dbReference type="Gene3D" id="2.40.50.90">
    <property type="match status" value="1"/>
</dbReference>
<accession>A0A7C9RKS5</accession>
<evidence type="ECO:0000313" key="2">
    <source>
        <dbReference type="EMBL" id="NGX99597.1"/>
    </source>
</evidence>
<dbReference type="InterPro" id="IPR016071">
    <property type="entry name" value="Staphylococal_nuclease_OB-fold"/>
</dbReference>
<dbReference type="EMBL" id="JAAMRR010001629">
    <property type="protein sequence ID" value="NGX99597.1"/>
    <property type="molecule type" value="Genomic_DNA"/>
</dbReference>
<reference evidence="2" key="1">
    <citation type="submission" date="2020-02" db="EMBL/GenBank/DDBJ databases">
        <title>Draft genome sequence of Candidatus Afipia apatlaquensis IBT-C3, a potential strain for decolorization of textile dyes.</title>
        <authorList>
            <person name="Sanchez-Reyes A."/>
            <person name="Breton-Deval L."/>
            <person name="Mangelson H."/>
            <person name="Sanchez-Flores A."/>
        </authorList>
    </citation>
    <scope>NUCLEOTIDE SEQUENCE [LARGE SCALE GENOMIC DNA]</scope>
    <source>
        <strain evidence="2">IBT-C3</strain>
    </source>
</reference>
<evidence type="ECO:0000313" key="3">
    <source>
        <dbReference type="Proteomes" id="UP000480266"/>
    </source>
</evidence>
<dbReference type="Pfam" id="PF00565">
    <property type="entry name" value="SNase"/>
    <property type="match status" value="1"/>
</dbReference>
<comment type="caution">
    <text evidence="2">The sequence shown here is derived from an EMBL/GenBank/DDBJ whole genome shotgun (WGS) entry which is preliminary data.</text>
</comment>
<proteinExistence type="predicted"/>
<gene>
    <name evidence="2" type="ORF">G4V63_31750</name>
</gene>
<dbReference type="InterPro" id="IPR035437">
    <property type="entry name" value="SNase_OB-fold_sf"/>
</dbReference>
<evidence type="ECO:0000259" key="1">
    <source>
        <dbReference type="Pfam" id="PF00565"/>
    </source>
</evidence>
<dbReference type="Proteomes" id="UP000480266">
    <property type="component" value="Unassembled WGS sequence"/>
</dbReference>
<organism evidence="2 3">
    <name type="scientific">Candidatus Afipia apatlaquensis</name>
    <dbReference type="NCBI Taxonomy" id="2712852"/>
    <lineage>
        <taxon>Bacteria</taxon>
        <taxon>Pseudomonadati</taxon>
        <taxon>Pseudomonadota</taxon>
        <taxon>Alphaproteobacteria</taxon>
        <taxon>Hyphomicrobiales</taxon>
        <taxon>Nitrobacteraceae</taxon>
        <taxon>Afipia</taxon>
    </lineage>
</organism>
<keyword evidence="3" id="KW-1185">Reference proteome</keyword>
<feature type="domain" description="TNase-like" evidence="1">
    <location>
        <begin position="22"/>
        <end position="100"/>
    </location>
</feature>
<sequence>MVDGDTFEARVHLWPGLEMTTRVRLRGIDAPEMKGACAEEFRMAEASGEALRALLADGDVAIFNIGPDKYNGRVVADAATRRTPSVSAALLASGHARRYQGGKRGGWCWLSAR</sequence>
<name>A0A7C9RKS5_9BRAD</name>